<reference evidence="1" key="1">
    <citation type="submission" date="2014-09" db="EMBL/GenBank/DDBJ databases">
        <authorList>
            <person name="Magalhaes I.L.F."/>
            <person name="Oliveira U."/>
            <person name="Santos F.R."/>
            <person name="Vidigal T.H.D.A."/>
            <person name="Brescovit A.D."/>
            <person name="Santos A.J."/>
        </authorList>
    </citation>
    <scope>NUCLEOTIDE SEQUENCE</scope>
    <source>
        <tissue evidence="1">Shoot tissue taken approximately 20 cm above the soil surface</tissue>
    </source>
</reference>
<evidence type="ECO:0000313" key="1">
    <source>
        <dbReference type="EMBL" id="JAD99681.1"/>
    </source>
</evidence>
<name>A0A0A9EHX8_ARUDO</name>
<dbReference type="EMBL" id="GBRH01198214">
    <property type="protein sequence ID" value="JAD99681.1"/>
    <property type="molecule type" value="Transcribed_RNA"/>
</dbReference>
<dbReference type="AlphaFoldDB" id="A0A0A9EHX8"/>
<reference evidence="1" key="2">
    <citation type="journal article" date="2015" name="Data Brief">
        <title>Shoot transcriptome of the giant reed, Arundo donax.</title>
        <authorList>
            <person name="Barrero R.A."/>
            <person name="Guerrero F.D."/>
            <person name="Moolhuijzen P."/>
            <person name="Goolsby J.A."/>
            <person name="Tidwell J."/>
            <person name="Bellgard S.E."/>
            <person name="Bellgard M.I."/>
        </authorList>
    </citation>
    <scope>NUCLEOTIDE SEQUENCE</scope>
    <source>
        <tissue evidence="1">Shoot tissue taken approximately 20 cm above the soil surface</tissue>
    </source>
</reference>
<protein>
    <submittedName>
        <fullName evidence="1">Uncharacterized protein</fullName>
    </submittedName>
</protein>
<sequence>MFSCELVKASHKYLSHGLYGLVQIFL</sequence>
<accession>A0A0A9EHX8</accession>
<proteinExistence type="predicted"/>
<organism evidence="1">
    <name type="scientific">Arundo donax</name>
    <name type="common">Giant reed</name>
    <name type="synonym">Donax arundinaceus</name>
    <dbReference type="NCBI Taxonomy" id="35708"/>
    <lineage>
        <taxon>Eukaryota</taxon>
        <taxon>Viridiplantae</taxon>
        <taxon>Streptophyta</taxon>
        <taxon>Embryophyta</taxon>
        <taxon>Tracheophyta</taxon>
        <taxon>Spermatophyta</taxon>
        <taxon>Magnoliopsida</taxon>
        <taxon>Liliopsida</taxon>
        <taxon>Poales</taxon>
        <taxon>Poaceae</taxon>
        <taxon>PACMAD clade</taxon>
        <taxon>Arundinoideae</taxon>
        <taxon>Arundineae</taxon>
        <taxon>Arundo</taxon>
    </lineage>
</organism>